<evidence type="ECO:0000256" key="5">
    <source>
        <dbReference type="ARBA" id="ARBA00023136"/>
    </source>
</evidence>
<dbReference type="InterPro" id="IPR044647">
    <property type="entry name" value="RTNLB17/18/21"/>
</dbReference>
<evidence type="ECO:0000256" key="6">
    <source>
        <dbReference type="RuleBase" id="RU363132"/>
    </source>
</evidence>
<evidence type="ECO:0000259" key="8">
    <source>
        <dbReference type="PROSITE" id="PS50845"/>
    </source>
</evidence>
<proteinExistence type="predicted"/>
<dbReference type="AlphaFoldDB" id="A0AAW1WGR6"/>
<dbReference type="PANTHER" id="PTHR46626">
    <property type="entry name" value="RETICULON-LIKE PROTEIN B17"/>
    <property type="match status" value="1"/>
</dbReference>
<feature type="compositionally biased region" description="Pro residues" evidence="7">
    <location>
        <begin position="1"/>
        <end position="10"/>
    </location>
</feature>
<accession>A0AAW1WGR6</accession>
<feature type="compositionally biased region" description="Basic and acidic residues" evidence="7">
    <location>
        <begin position="123"/>
        <end position="140"/>
    </location>
</feature>
<keyword evidence="4 6" id="KW-1133">Transmembrane helix</keyword>
<reference evidence="9 10" key="1">
    <citation type="journal article" date="2023" name="G3 (Bethesda)">
        <title>A chromosome-length genome assembly and annotation of blackberry (Rubus argutus, cv. 'Hillquist').</title>
        <authorList>
            <person name="Bruna T."/>
            <person name="Aryal R."/>
            <person name="Dudchenko O."/>
            <person name="Sargent D.J."/>
            <person name="Mead D."/>
            <person name="Buti M."/>
            <person name="Cavallini A."/>
            <person name="Hytonen T."/>
            <person name="Andres J."/>
            <person name="Pham M."/>
            <person name="Weisz D."/>
            <person name="Mascagni F."/>
            <person name="Usai G."/>
            <person name="Natali L."/>
            <person name="Bassil N."/>
            <person name="Fernandez G.E."/>
            <person name="Lomsadze A."/>
            <person name="Armour M."/>
            <person name="Olukolu B."/>
            <person name="Poorten T."/>
            <person name="Britton C."/>
            <person name="Davik J."/>
            <person name="Ashrafi H."/>
            <person name="Aiden E.L."/>
            <person name="Borodovsky M."/>
            <person name="Worthington M."/>
        </authorList>
    </citation>
    <scope>NUCLEOTIDE SEQUENCE [LARGE SCALE GENOMIC DNA]</scope>
    <source>
        <strain evidence="9">PI 553951</strain>
    </source>
</reference>
<feature type="transmembrane region" description="Helical" evidence="6">
    <location>
        <begin position="299"/>
        <end position="323"/>
    </location>
</feature>
<keyword evidence="10" id="KW-1185">Reference proteome</keyword>
<keyword evidence="5 6" id="KW-0472">Membrane</keyword>
<protein>
    <recommendedName>
        <fullName evidence="6">Reticulon-like protein</fullName>
    </recommendedName>
</protein>
<name>A0AAW1WGR6_RUBAR</name>
<feature type="domain" description="Reticulon" evidence="8">
    <location>
        <begin position="181"/>
        <end position="332"/>
    </location>
</feature>
<dbReference type="PROSITE" id="PS50845">
    <property type="entry name" value="RETICULON"/>
    <property type="match status" value="1"/>
</dbReference>
<dbReference type="Pfam" id="PF02453">
    <property type="entry name" value="Reticulon"/>
    <property type="match status" value="1"/>
</dbReference>
<evidence type="ECO:0000313" key="9">
    <source>
        <dbReference type="EMBL" id="KAK9922547.1"/>
    </source>
</evidence>
<evidence type="ECO:0000256" key="1">
    <source>
        <dbReference type="ARBA" id="ARBA00004477"/>
    </source>
</evidence>
<gene>
    <name evidence="9" type="ORF">M0R45_031008</name>
</gene>
<feature type="region of interest" description="Disordered" evidence="7">
    <location>
        <begin position="1"/>
        <end position="150"/>
    </location>
</feature>
<evidence type="ECO:0000313" key="10">
    <source>
        <dbReference type="Proteomes" id="UP001457282"/>
    </source>
</evidence>
<dbReference type="InterPro" id="IPR003388">
    <property type="entry name" value="Reticulon"/>
</dbReference>
<organism evidence="9 10">
    <name type="scientific">Rubus argutus</name>
    <name type="common">Southern blackberry</name>
    <dbReference type="NCBI Taxonomy" id="59490"/>
    <lineage>
        <taxon>Eukaryota</taxon>
        <taxon>Viridiplantae</taxon>
        <taxon>Streptophyta</taxon>
        <taxon>Embryophyta</taxon>
        <taxon>Tracheophyta</taxon>
        <taxon>Spermatophyta</taxon>
        <taxon>Magnoliopsida</taxon>
        <taxon>eudicotyledons</taxon>
        <taxon>Gunneridae</taxon>
        <taxon>Pentapetalae</taxon>
        <taxon>rosids</taxon>
        <taxon>fabids</taxon>
        <taxon>Rosales</taxon>
        <taxon>Rosaceae</taxon>
        <taxon>Rosoideae</taxon>
        <taxon>Rosoideae incertae sedis</taxon>
        <taxon>Rubus</taxon>
    </lineage>
</organism>
<evidence type="ECO:0000256" key="2">
    <source>
        <dbReference type="ARBA" id="ARBA00022692"/>
    </source>
</evidence>
<keyword evidence="3 6" id="KW-0256">Endoplasmic reticulum</keyword>
<evidence type="ECO:0000256" key="4">
    <source>
        <dbReference type="ARBA" id="ARBA00022989"/>
    </source>
</evidence>
<feature type="compositionally biased region" description="Low complexity" evidence="7">
    <location>
        <begin position="41"/>
        <end position="67"/>
    </location>
</feature>
<evidence type="ECO:0000256" key="3">
    <source>
        <dbReference type="ARBA" id="ARBA00022824"/>
    </source>
</evidence>
<evidence type="ECO:0000256" key="7">
    <source>
        <dbReference type="SAM" id="MobiDB-lite"/>
    </source>
</evidence>
<dbReference type="Proteomes" id="UP001457282">
    <property type="component" value="Unassembled WGS sequence"/>
</dbReference>
<sequence>MDSTASPPPYRRSEPPSRTKSVSRLAQCEKIPHLSLGLIASSSPSPKRTPPSLKSSGPLPLHELLLLSPPPVPKRSKTRLADRLEMADEPIAEQPGPRRRCKSSRASQMGCASPRNTRRSRRRSEVEIREDKDLGEEIAKPRKRRSKKENLSLVPCVTSPTSCTMDDDDDGGRLDRIGQLMNDLIMWRDVARSTLWFGLGSLFFLSSCFAKELTLAFFSAISQLGLLFLVASFVSNSICQRNGIEKKRDFMLKEDDILRVAKMILPAANLTISSTRKLFSGEPSMTLKVAPFFLLGAEYGHHITLWRLSMLAFFISFTIPRLYSCYSIQMNQKAECMKWWVLEAWGACSHKKIVAASAATAFWNLSSVKTRIFTAFISLVILRYCRQHMVQVGEAEGEQEEQQAIVVAEAEGKQVQQHQHQQQALVVAEVASNQ</sequence>
<dbReference type="EMBL" id="JBEDUW010000006">
    <property type="protein sequence ID" value="KAK9922547.1"/>
    <property type="molecule type" value="Genomic_DNA"/>
</dbReference>
<comment type="caution">
    <text evidence="9">The sequence shown here is derived from an EMBL/GenBank/DDBJ whole genome shotgun (WGS) entry which is preliminary data.</text>
</comment>
<feature type="transmembrane region" description="Helical" evidence="6">
    <location>
        <begin position="216"/>
        <end position="239"/>
    </location>
</feature>
<dbReference type="GO" id="GO:0005789">
    <property type="term" value="C:endoplasmic reticulum membrane"/>
    <property type="evidence" value="ECO:0007669"/>
    <property type="project" value="UniProtKB-SubCell"/>
</dbReference>
<feature type="transmembrane region" description="Helical" evidence="6">
    <location>
        <begin position="260"/>
        <end position="279"/>
    </location>
</feature>
<keyword evidence="2 6" id="KW-0812">Transmembrane</keyword>
<comment type="subcellular location">
    <subcellularLocation>
        <location evidence="1 6">Endoplasmic reticulum membrane</location>
        <topology evidence="1 6">Multi-pass membrane protein</topology>
    </subcellularLocation>
</comment>
<dbReference type="PANTHER" id="PTHR46626:SF2">
    <property type="entry name" value="RETICULON-LIKE PROTEIN B17"/>
    <property type="match status" value="1"/>
</dbReference>